<sequence>MAGPFRTSAPPHVLELRVHGINNTSPFALLDLPPDEVELAAGDVLGSFWTPTDDSLRRHRRAADAAEQRGYVPRRIRREAYSWGGLVRSTPGGAGPVWAVLAALARIGWALLLPFSIANAAAWCWRLPTQAVPRGLSVRAGIIRLFGVLLTLLLVATVANLGIDLLARQCYAGGALVCSGLPGALGGLAAWTAGQRMALFSLAPIAMILGIWQLSNGARLRYDVADRYLAARPAAARPSVRPAVGRPGAPAASPAGPRPLLESPHLWNRRGETHRLSLAHLAAGLSLTSVLSCAALAGGGGGVSASVSGTAAGVVFLVAGALLLAALVTAFCTRTLPVEPIARTPGARWHTALVLLAIVTHVAALLVLGLAPPAQGDDGAVAAGATQGAAAAVSSVSQVSSITLLALLGGMLACVAASAVFRYPAPRGRLRFEAWHGLAPAVFLTLALTVGLILSSLLTVGVGTWLNGGAGASALLGAPTNVAGSPVMPVLTVPGVYPWFGGLAFALLAVAVLFVGCSLIRPRRVGPRVAEWTPDDVPPGSGGDGRREASGVGDAAHRDSSGGAAAGSTTGTAAGGAGAPVFGQPDGPGIPGGETPMPAGSEAELVALLRPVRDRKRALAARLHLVEPVTGIVAAAGFLALLATEILTVVVPRLLPADAAAPGSAPADGVTAPPGLLAWLDVSMAGWAGVAVIVLAGLVLRPAPGRATRPLAIVWDLACFLPRAGHPLGAPCYTERAVPEVCRRVLWWLDGRAEGTPPRRREVVLAAHSMGTVVAIAALFSLAAHPDWSARRDRVTLLSFGVQVRPYFGRFFPEILGPEVLGTQPCLRPRLWSADPWLADAGATPLPAEPASRAAALPVGRWISLWRATDPLGFPAWSNRAPGNPIDRFADEIDTSGYTGAVGTHGEYYRTRQYHDALADLAGTALPG</sequence>
<reference evidence="3 4" key="1">
    <citation type="submission" date="2021-05" db="EMBL/GenBank/DDBJ databases">
        <authorList>
            <person name="Kumar R."/>
            <person name="Kumar A."/>
            <person name="Mukhia S."/>
        </authorList>
    </citation>
    <scope>NUCLEOTIDE SEQUENCE [LARGE SCALE GENOMIC DNA]</scope>
    <source>
        <strain evidence="3 4">ERMR7:08</strain>
    </source>
</reference>
<dbReference type="Proteomes" id="UP001212421">
    <property type="component" value="Chromosome"/>
</dbReference>
<keyword evidence="2" id="KW-0812">Transmembrane</keyword>
<feature type="transmembrane region" description="Helical" evidence="2">
    <location>
        <begin position="352"/>
        <end position="371"/>
    </location>
</feature>
<keyword evidence="2" id="KW-1133">Transmembrane helix</keyword>
<evidence type="ECO:0008006" key="5">
    <source>
        <dbReference type="Google" id="ProtNLM"/>
    </source>
</evidence>
<dbReference type="EMBL" id="CP075584">
    <property type="protein sequence ID" value="WBM81113.1"/>
    <property type="molecule type" value="Genomic_DNA"/>
</dbReference>
<evidence type="ECO:0000256" key="2">
    <source>
        <dbReference type="SAM" id="Phobius"/>
    </source>
</evidence>
<feature type="region of interest" description="Disordered" evidence="1">
    <location>
        <begin position="529"/>
        <end position="597"/>
    </location>
</feature>
<proteinExistence type="predicted"/>
<feature type="compositionally biased region" description="Basic and acidic residues" evidence="1">
    <location>
        <begin position="544"/>
        <end position="560"/>
    </location>
</feature>
<evidence type="ECO:0000313" key="4">
    <source>
        <dbReference type="Proteomes" id="UP001212421"/>
    </source>
</evidence>
<accession>A0ABY7NHZ7</accession>
<feature type="region of interest" description="Disordered" evidence="1">
    <location>
        <begin position="240"/>
        <end position="264"/>
    </location>
</feature>
<organism evidence="3 4">
    <name type="scientific">Cryobacterium breve</name>
    <dbReference type="NCBI Taxonomy" id="1259258"/>
    <lineage>
        <taxon>Bacteria</taxon>
        <taxon>Bacillati</taxon>
        <taxon>Actinomycetota</taxon>
        <taxon>Actinomycetes</taxon>
        <taxon>Micrococcales</taxon>
        <taxon>Microbacteriaceae</taxon>
        <taxon>Cryobacterium</taxon>
    </lineage>
</organism>
<feature type="transmembrane region" description="Helical" evidence="2">
    <location>
        <begin position="676"/>
        <end position="700"/>
    </location>
</feature>
<feature type="transmembrane region" description="Helical" evidence="2">
    <location>
        <begin position="170"/>
        <end position="191"/>
    </location>
</feature>
<keyword evidence="4" id="KW-1185">Reference proteome</keyword>
<evidence type="ECO:0000313" key="3">
    <source>
        <dbReference type="EMBL" id="WBM81113.1"/>
    </source>
</evidence>
<feature type="transmembrane region" description="Helical" evidence="2">
    <location>
        <begin position="142"/>
        <end position="163"/>
    </location>
</feature>
<feature type="compositionally biased region" description="Low complexity" evidence="1">
    <location>
        <begin position="240"/>
        <end position="259"/>
    </location>
</feature>
<feature type="compositionally biased region" description="Low complexity" evidence="1">
    <location>
        <begin position="561"/>
        <end position="572"/>
    </location>
</feature>
<feature type="transmembrane region" description="Helical" evidence="2">
    <location>
        <begin position="623"/>
        <end position="643"/>
    </location>
</feature>
<evidence type="ECO:0000256" key="1">
    <source>
        <dbReference type="SAM" id="MobiDB-lite"/>
    </source>
</evidence>
<feature type="transmembrane region" description="Helical" evidence="2">
    <location>
        <begin position="442"/>
        <end position="466"/>
    </location>
</feature>
<gene>
    <name evidence="3" type="ORF">KIV56_07750</name>
</gene>
<feature type="transmembrane region" description="Helical" evidence="2">
    <location>
        <begin position="402"/>
        <end position="421"/>
    </location>
</feature>
<protein>
    <recommendedName>
        <fullName evidence="5">Integral membrane protein</fullName>
    </recommendedName>
</protein>
<feature type="transmembrane region" description="Helical" evidence="2">
    <location>
        <begin position="311"/>
        <end position="332"/>
    </location>
</feature>
<name>A0ABY7NHZ7_9MICO</name>
<feature type="transmembrane region" description="Helical" evidence="2">
    <location>
        <begin position="197"/>
        <end position="214"/>
    </location>
</feature>
<dbReference type="RefSeq" id="WP_281535852.1">
    <property type="nucleotide sequence ID" value="NZ_CP075584.1"/>
</dbReference>
<feature type="transmembrane region" description="Helical" evidence="2">
    <location>
        <begin position="278"/>
        <end position="299"/>
    </location>
</feature>
<feature type="transmembrane region" description="Helical" evidence="2">
    <location>
        <begin position="763"/>
        <end position="784"/>
    </location>
</feature>
<keyword evidence="2" id="KW-0472">Membrane</keyword>
<feature type="transmembrane region" description="Helical" evidence="2">
    <location>
        <begin position="496"/>
        <end position="520"/>
    </location>
</feature>